<accession>A0ACB8QUJ7</accession>
<evidence type="ECO:0000313" key="1">
    <source>
        <dbReference type="EMBL" id="KAI0035574.1"/>
    </source>
</evidence>
<keyword evidence="2" id="KW-1185">Reference proteome</keyword>
<reference evidence="1" key="1">
    <citation type="submission" date="2021-02" db="EMBL/GenBank/DDBJ databases">
        <authorList>
            <consortium name="DOE Joint Genome Institute"/>
            <person name="Ahrendt S."/>
            <person name="Looney B.P."/>
            <person name="Miyauchi S."/>
            <person name="Morin E."/>
            <person name="Drula E."/>
            <person name="Courty P.E."/>
            <person name="Chicoki N."/>
            <person name="Fauchery L."/>
            <person name="Kohler A."/>
            <person name="Kuo A."/>
            <person name="Labutti K."/>
            <person name="Pangilinan J."/>
            <person name="Lipzen A."/>
            <person name="Riley R."/>
            <person name="Andreopoulos W."/>
            <person name="He G."/>
            <person name="Johnson J."/>
            <person name="Barry K.W."/>
            <person name="Grigoriev I.V."/>
            <person name="Nagy L."/>
            <person name="Hibbett D."/>
            <person name="Henrissat B."/>
            <person name="Matheny P.B."/>
            <person name="Labbe J."/>
            <person name="Martin F."/>
        </authorList>
    </citation>
    <scope>NUCLEOTIDE SEQUENCE</scope>
    <source>
        <strain evidence="1">EC-137</strain>
    </source>
</reference>
<proteinExistence type="predicted"/>
<evidence type="ECO:0000313" key="2">
    <source>
        <dbReference type="Proteomes" id="UP000814128"/>
    </source>
</evidence>
<protein>
    <submittedName>
        <fullName evidence="1">ABC protein</fullName>
    </submittedName>
</protein>
<dbReference type="EMBL" id="MU273482">
    <property type="protein sequence ID" value="KAI0035574.1"/>
    <property type="molecule type" value="Genomic_DNA"/>
</dbReference>
<comment type="caution">
    <text evidence="1">The sequence shown here is derived from an EMBL/GenBank/DDBJ whole genome shotgun (WGS) entry which is preliminary data.</text>
</comment>
<reference evidence="1" key="2">
    <citation type="journal article" date="2022" name="New Phytol.">
        <title>Evolutionary transition to the ectomycorrhizal habit in the genomes of a hyperdiverse lineage of mushroom-forming fungi.</title>
        <authorList>
            <person name="Looney B."/>
            <person name="Miyauchi S."/>
            <person name="Morin E."/>
            <person name="Drula E."/>
            <person name="Courty P.E."/>
            <person name="Kohler A."/>
            <person name="Kuo A."/>
            <person name="LaButti K."/>
            <person name="Pangilinan J."/>
            <person name="Lipzen A."/>
            <person name="Riley R."/>
            <person name="Andreopoulos W."/>
            <person name="He G."/>
            <person name="Johnson J."/>
            <person name="Nolan M."/>
            <person name="Tritt A."/>
            <person name="Barry K.W."/>
            <person name="Grigoriev I.V."/>
            <person name="Nagy L.G."/>
            <person name="Hibbett D."/>
            <person name="Henrissat B."/>
            <person name="Matheny P.B."/>
            <person name="Labbe J."/>
            <person name="Martin F.M."/>
        </authorList>
    </citation>
    <scope>NUCLEOTIDE SEQUENCE</scope>
    <source>
        <strain evidence="1">EC-137</strain>
    </source>
</reference>
<gene>
    <name evidence="1" type="ORF">K488DRAFT_42925</name>
</gene>
<organism evidence="1 2">
    <name type="scientific">Vararia minispora EC-137</name>
    <dbReference type="NCBI Taxonomy" id="1314806"/>
    <lineage>
        <taxon>Eukaryota</taxon>
        <taxon>Fungi</taxon>
        <taxon>Dikarya</taxon>
        <taxon>Basidiomycota</taxon>
        <taxon>Agaricomycotina</taxon>
        <taxon>Agaricomycetes</taxon>
        <taxon>Russulales</taxon>
        <taxon>Lachnocladiaceae</taxon>
        <taxon>Vararia</taxon>
    </lineage>
</organism>
<name>A0ACB8QUJ7_9AGAM</name>
<sequence length="1422" mass="157591">MLSDSKSDEEAAKRDDGLHGQNAPHIELDAGGDEGAIKLRTHWYQLWLPKNPPPPAPDSFDDAKTIPLAKASIISELTYSWITDIMVLGYKRSLQATDLWKMDKSREVETVSAKLEAAWEARVRKADEWNRALASGEARPGLFLQLRWHVSALKRLGHYREVLCNSEENWRMVGGRKQASLIWALNEVFGFNFWLGGISKVLSDTMQLMIPLVIRAIINFAQQREASDPRNIGVGVAMAIGVFLLTAFTSVFQHQFFWRSMSTGVIVRGALTSMVYKRGVMLTPSARNTMPNSRLVNFVSSDISRIDACAQWFHPAWTAPIQATVCLIILLTELGAPALAGFGLFIMMAPVQRLIMGWQFKIRKKSVSWTDRRAKLLMEILGAMRIVKYFTYEKPFLERIFGIRRHELTGVVRIQFAQSANYAVAFSLPVLSACLSFVTYTSTTNSFDPAVIFPSFSLFNLLRQPLLFLPRALSSVADAQNALVRLSELFLLPTLSERPIDIDPKQELALHVKDATFVWTQVQENPAEKKRRSPEKDKSAATPKRTSAHAPRPFRIENISLEIPRGQLVGIVGSLLQGLLGEMPKVSGQVAFGGTVGYCPQIAWVQNATLRDNILFGQPWDEEKYWKVIENASLLADLDALPGGDQTEIGEKGINLSGGQKQRVNIARALYYDADVIIMDDPLSAVDAHVGRALFQSAIHDYLRGRGKTVILVTHALHFLPECDYVYTVHSGKIDEHGTYRELIDRGGTFSRWAREFGGYSDEKEDDDDEAEAEAKAPVKIVDVGDMMAKAEKHKPSAGGRLEGRLVVPETRNTGRVSWIVWKEYLKAGNGLAMAPLVLIFALLMQVASGLNGYTLVWWESNQFNKPFSFYQALYAGLGVAQAFFTLLMGLSSDVLGVFVSQNLHHRALRNVFGGRMSFFDTTPLGRIIGIFGKDIDGADDQAMYITVALPHYHLSLRVAAGLLTMSMLPSSIVIITIVEHYFIIPAVIILCIYAVLANFYGASARELKRLDSMLRSYLYAHFTESLSGLPTIRSYGEIPRFIHEENYYIDLENRALFLVVTNQRQVLWLAIRLDALGAVLTFIVAIIAVVGTSGISAAQIGLALTYVATVTQTASAVTRQQAELENYMNSVERVIYYSRGDAVVAEAPHELLDSMVPREWPSQGAIEFKDVRLAYRPGLPDVLKGITLDIRGSERIGIVGRTGAGKSSLITALFRLVELNAGSITIDGIDISTLGLTDLRSRIAIIPQEPLLFSGTVRSNLDPFSLHDDARLWDALRRSYLASKDGATGVPSSGRITLDAAVEPDGANLSVGQRSLLSLARALVKDSKIVVLDEATASVDLETDSKIQDTIQTEFGDRTLLCIAHRLRTILSYDRILVLENGNVAEFDTPLNLFEKVEGIFHSMCVGSGITVEEIKASQRP</sequence>
<dbReference type="Proteomes" id="UP000814128">
    <property type="component" value="Unassembled WGS sequence"/>
</dbReference>